<protein>
    <submittedName>
        <fullName evidence="1">Uncharacterized protein</fullName>
    </submittedName>
</protein>
<dbReference type="AlphaFoldDB" id="A0A4C1UAX1"/>
<proteinExistence type="predicted"/>
<comment type="caution">
    <text evidence="1">The sequence shown here is derived from an EMBL/GenBank/DDBJ whole genome shotgun (WGS) entry which is preliminary data.</text>
</comment>
<dbReference type="EMBL" id="BGZK01000146">
    <property type="protein sequence ID" value="GBP23054.1"/>
    <property type="molecule type" value="Genomic_DNA"/>
</dbReference>
<dbReference type="Proteomes" id="UP000299102">
    <property type="component" value="Unassembled WGS sequence"/>
</dbReference>
<name>A0A4C1UAX1_EUMVA</name>
<organism evidence="1 2">
    <name type="scientific">Eumeta variegata</name>
    <name type="common">Bagworm moth</name>
    <name type="synonym">Eumeta japonica</name>
    <dbReference type="NCBI Taxonomy" id="151549"/>
    <lineage>
        <taxon>Eukaryota</taxon>
        <taxon>Metazoa</taxon>
        <taxon>Ecdysozoa</taxon>
        <taxon>Arthropoda</taxon>
        <taxon>Hexapoda</taxon>
        <taxon>Insecta</taxon>
        <taxon>Pterygota</taxon>
        <taxon>Neoptera</taxon>
        <taxon>Endopterygota</taxon>
        <taxon>Lepidoptera</taxon>
        <taxon>Glossata</taxon>
        <taxon>Ditrysia</taxon>
        <taxon>Tineoidea</taxon>
        <taxon>Psychidae</taxon>
        <taxon>Oiketicinae</taxon>
        <taxon>Eumeta</taxon>
    </lineage>
</organism>
<dbReference type="OrthoDB" id="6475149at2759"/>
<accession>A0A4C1UAX1</accession>
<keyword evidence="2" id="KW-1185">Reference proteome</keyword>
<evidence type="ECO:0000313" key="2">
    <source>
        <dbReference type="Proteomes" id="UP000299102"/>
    </source>
</evidence>
<gene>
    <name evidence="1" type="ORF">EVAR_15729_1</name>
</gene>
<sequence>MYISLLDTSVIVKEAHQLVNQLEANSGFASVSAIVADFLVLREQIKGTKYNVVSEEATTRKPYVEVKNATFHAGPREEARAMCAVRTQEVNATANATITRRLHGVVTSRELRSSIQRLEVIIYGQMQQLWQSLDAVRAQLVNAGHANVRYLDAPDRRTVSFRYKPDVG</sequence>
<reference evidence="1 2" key="1">
    <citation type="journal article" date="2019" name="Commun. Biol.">
        <title>The bagworm genome reveals a unique fibroin gene that provides high tensile strength.</title>
        <authorList>
            <person name="Kono N."/>
            <person name="Nakamura H."/>
            <person name="Ohtoshi R."/>
            <person name="Tomita M."/>
            <person name="Numata K."/>
            <person name="Arakawa K."/>
        </authorList>
    </citation>
    <scope>NUCLEOTIDE SEQUENCE [LARGE SCALE GENOMIC DNA]</scope>
</reference>
<evidence type="ECO:0000313" key="1">
    <source>
        <dbReference type="EMBL" id="GBP23054.1"/>
    </source>
</evidence>